<evidence type="ECO:0008006" key="3">
    <source>
        <dbReference type="Google" id="ProtNLM"/>
    </source>
</evidence>
<dbReference type="Proteomes" id="UP001596407">
    <property type="component" value="Unassembled WGS sequence"/>
</dbReference>
<organism evidence="1 2">
    <name type="scientific">Halorussus caseinilyticus</name>
    <dbReference type="NCBI Taxonomy" id="3034025"/>
    <lineage>
        <taxon>Archaea</taxon>
        <taxon>Methanobacteriati</taxon>
        <taxon>Methanobacteriota</taxon>
        <taxon>Stenosarchaea group</taxon>
        <taxon>Halobacteria</taxon>
        <taxon>Halobacteriales</taxon>
        <taxon>Haladaptataceae</taxon>
        <taxon>Halorussus</taxon>
    </lineage>
</organism>
<sequence>MSVFLLTVAFVVGFLPGVFEPFTASGEGDVLASDRTASLLAEQLLADPETPGALNATCTAEFFSESDDGRIDECRFDADAGDLGTALGVSPTTAVNVTIEENGTVRSAGGVTLDAGPTPPESESVVVSRRVVLLGGEESDLYVRVW</sequence>
<comment type="caution">
    <text evidence="1">The sequence shown here is derived from an EMBL/GenBank/DDBJ whole genome shotgun (WGS) entry which is preliminary data.</text>
</comment>
<name>A0ABD5WK95_9EURY</name>
<reference evidence="1 2" key="1">
    <citation type="journal article" date="2019" name="Int. J. Syst. Evol. Microbiol.">
        <title>The Global Catalogue of Microorganisms (GCM) 10K type strain sequencing project: providing services to taxonomists for standard genome sequencing and annotation.</title>
        <authorList>
            <consortium name="The Broad Institute Genomics Platform"/>
            <consortium name="The Broad Institute Genome Sequencing Center for Infectious Disease"/>
            <person name="Wu L."/>
            <person name="Ma J."/>
        </authorList>
    </citation>
    <scope>NUCLEOTIDE SEQUENCE [LARGE SCALE GENOMIC DNA]</scope>
    <source>
        <strain evidence="1 2">DT72</strain>
    </source>
</reference>
<gene>
    <name evidence="1" type="ORF">ACFQJ6_11380</name>
</gene>
<proteinExistence type="predicted"/>
<dbReference type="EMBL" id="JBHSZH010000005">
    <property type="protein sequence ID" value="MFC7080628.1"/>
    <property type="molecule type" value="Genomic_DNA"/>
</dbReference>
<evidence type="ECO:0000313" key="2">
    <source>
        <dbReference type="Proteomes" id="UP001596407"/>
    </source>
</evidence>
<keyword evidence="2" id="KW-1185">Reference proteome</keyword>
<evidence type="ECO:0000313" key="1">
    <source>
        <dbReference type="EMBL" id="MFC7080628.1"/>
    </source>
</evidence>
<dbReference type="Pfam" id="PF23958">
    <property type="entry name" value="DUF7287"/>
    <property type="match status" value="1"/>
</dbReference>
<accession>A0ABD5WK95</accession>
<dbReference type="InterPro" id="IPR056613">
    <property type="entry name" value="DUF7287"/>
</dbReference>
<dbReference type="AlphaFoldDB" id="A0ABD5WK95"/>
<dbReference type="RefSeq" id="WP_276281512.1">
    <property type="nucleotide sequence ID" value="NZ_JBHSZH010000005.1"/>
</dbReference>
<protein>
    <recommendedName>
        <fullName evidence="3">Type IV pilin</fullName>
    </recommendedName>
</protein>